<organism evidence="3 4">
    <name type="scientific">Mycoplasmopsis citelli</name>
    <dbReference type="NCBI Taxonomy" id="171281"/>
    <lineage>
        <taxon>Bacteria</taxon>
        <taxon>Bacillati</taxon>
        <taxon>Mycoplasmatota</taxon>
        <taxon>Mycoplasmoidales</taxon>
        <taxon>Metamycoplasmataceae</taxon>
        <taxon>Mycoplasmopsis</taxon>
    </lineage>
</organism>
<name>A0A449B2Q6_9BACT</name>
<keyword evidence="4" id="KW-1185">Reference proteome</keyword>
<feature type="compositionally biased region" description="Polar residues" evidence="1">
    <location>
        <begin position="27"/>
        <end position="43"/>
    </location>
</feature>
<dbReference type="RefSeq" id="WP_129725673.1">
    <property type="nucleotide sequence ID" value="NZ_LR215036.1"/>
</dbReference>
<evidence type="ECO:0008006" key="5">
    <source>
        <dbReference type="Google" id="ProtNLM"/>
    </source>
</evidence>
<sequence>MKNQFKKLLLLSSGLISTLFVAGQCSSTPENNNLTTSDTGQNGKQKEDKLVGTNDKTTEDSKQQTDIRTSPESEETEINLNVIDEGLAINPFPTEKNQNGDIVKFSRVAWNLNKSKKDFVRELKKVSADYKVKIKDTAQLKLLRSFYIRDTNDISYKGTPDNLAVTLHVPRFVVKKEDQDKPKPPSTLTSYTISVPFNWIPKDQKTEKDLDGKLSVTQKNAKKGLLELREQTIKNLFMKFPATFGQPAHYDLKLLNKATPAKYQTLLYSVSALILTIDYLLKNHIFDSHINQLLRGVQILDESGNPSNELTERFFATQFKAYPASDNLGGYAFAFTYLYLVQKNAALVNFENKNS</sequence>
<feature type="chain" id="PRO_5019518730" description="Lipoprotein" evidence="2">
    <location>
        <begin position="23"/>
        <end position="355"/>
    </location>
</feature>
<evidence type="ECO:0000313" key="4">
    <source>
        <dbReference type="Proteomes" id="UP000290985"/>
    </source>
</evidence>
<evidence type="ECO:0000256" key="1">
    <source>
        <dbReference type="SAM" id="MobiDB-lite"/>
    </source>
</evidence>
<evidence type="ECO:0000313" key="3">
    <source>
        <dbReference type="EMBL" id="VEU74887.1"/>
    </source>
</evidence>
<keyword evidence="2" id="KW-0732">Signal</keyword>
<dbReference type="OrthoDB" id="403634at2"/>
<reference evidence="3 4" key="1">
    <citation type="submission" date="2019-01" db="EMBL/GenBank/DDBJ databases">
        <authorList>
            <consortium name="Pathogen Informatics"/>
        </authorList>
    </citation>
    <scope>NUCLEOTIDE SEQUENCE [LARGE SCALE GENOMIC DNA]</scope>
    <source>
        <strain evidence="3 4">NCTC10181</strain>
    </source>
</reference>
<dbReference type="Proteomes" id="UP000290985">
    <property type="component" value="Chromosome"/>
</dbReference>
<evidence type="ECO:0000256" key="2">
    <source>
        <dbReference type="SAM" id="SignalP"/>
    </source>
</evidence>
<feature type="region of interest" description="Disordered" evidence="1">
    <location>
        <begin position="27"/>
        <end position="75"/>
    </location>
</feature>
<gene>
    <name evidence="3" type="ORF">NCTC10181_00756</name>
</gene>
<dbReference type="KEGG" id="mcit:NCTC10181_00756"/>
<proteinExistence type="predicted"/>
<feature type="compositionally biased region" description="Basic and acidic residues" evidence="1">
    <location>
        <begin position="44"/>
        <end position="71"/>
    </location>
</feature>
<dbReference type="AlphaFoldDB" id="A0A449B2Q6"/>
<accession>A0A449B2Q6</accession>
<feature type="signal peptide" evidence="2">
    <location>
        <begin position="1"/>
        <end position="22"/>
    </location>
</feature>
<protein>
    <recommendedName>
        <fullName evidence="5">Lipoprotein</fullName>
    </recommendedName>
</protein>
<dbReference type="EMBL" id="LR215036">
    <property type="protein sequence ID" value="VEU74887.1"/>
    <property type="molecule type" value="Genomic_DNA"/>
</dbReference>